<dbReference type="InterPro" id="IPR002182">
    <property type="entry name" value="NB-ARC"/>
</dbReference>
<feature type="domain" description="NB-ARC" evidence="2">
    <location>
        <begin position="60"/>
        <end position="161"/>
    </location>
</feature>
<reference evidence="3 4" key="1">
    <citation type="submission" date="2016-12" db="EMBL/GenBank/DDBJ databases">
        <title>The draft genome sequence of Actinophytocola xinjiangensis.</title>
        <authorList>
            <person name="Wang W."/>
            <person name="Yuan L."/>
        </authorList>
    </citation>
    <scope>NUCLEOTIDE SEQUENCE [LARGE SCALE GENOMIC DNA]</scope>
    <source>
        <strain evidence="3 4">CGMCC 4.4663</strain>
    </source>
</reference>
<dbReference type="SUPFAM" id="SSF52540">
    <property type="entry name" value="P-loop containing nucleoside triphosphate hydrolases"/>
    <property type="match status" value="1"/>
</dbReference>
<feature type="region of interest" description="Disordered" evidence="1">
    <location>
        <begin position="16"/>
        <end position="36"/>
    </location>
</feature>
<dbReference type="Gene3D" id="1.25.40.10">
    <property type="entry name" value="Tetratricopeptide repeat domain"/>
    <property type="match status" value="1"/>
</dbReference>
<keyword evidence="4" id="KW-1185">Reference proteome</keyword>
<dbReference type="GO" id="GO:0043531">
    <property type="term" value="F:ADP binding"/>
    <property type="evidence" value="ECO:0007669"/>
    <property type="project" value="InterPro"/>
</dbReference>
<dbReference type="Pfam" id="PF13424">
    <property type="entry name" value="TPR_12"/>
    <property type="match status" value="1"/>
</dbReference>
<protein>
    <recommendedName>
        <fullName evidence="2">NB-ARC domain-containing protein</fullName>
    </recommendedName>
</protein>
<dbReference type="EMBL" id="MSIF01000003">
    <property type="protein sequence ID" value="OLF12263.1"/>
    <property type="molecule type" value="Genomic_DNA"/>
</dbReference>
<sequence>MSGAAGNVVQAAHIGSVTFTDPGPRPVVPAEAGPPPSAFVNREQQLAVLRERAASARPAHPEVIAVRGMQGVGKTALLRQFAATSRDLFPDGVLSVTFGPQERAPGEAAASLLLGLGVAERHIPSTFARRVALYRSLSADLRLLVLLDDVTDDEQVTALLPNSPGSMVLAAGNRAFEGLYADGALDLPLGALSVDSGVRLLGELCGGGRVERDPAGARDLVAALDGLPLAIRVAGGLLARHRDLPVARLLADLRGGDGTVRATVFAAFDHAYAGLADQPKLLYRTLGAMAGVRFGIEVLAAVSAGTTGAARANLAELVRVGLVEEDGFDSFRLHRMVREHALHRSAEEDDLDTRRTWRRRAVRWWLFGAMAADLAADPDRLRVADPESVRGERAPDVSAAAGLDWLDREHANLLAAMEAAAEEGWHAEVCRLFEALFALYKTRKPLSAWVRAGRLAVDSAVLTGVAETEARCRCLLAKAYQELERYDEADEQLIAARGLVAGGPPRFTASTYDFTGNLCLRRGDDEAALDWFGQALAINRDLGLVRGTALQSMLVGRALGRLGRIDEALDMCAAARDAVTGGPAAVLLPKILTSTGAVLERAGRVEDAEHTLSTAVDLALGDGNTADAADALIVLARLGGAGAAEYRDRAVSLLERMGSPRAARVIVGGA</sequence>
<dbReference type="AlphaFoldDB" id="A0A7Z1AZM9"/>
<organism evidence="3 4">
    <name type="scientific">Actinophytocola xinjiangensis</name>
    <dbReference type="NCBI Taxonomy" id="485602"/>
    <lineage>
        <taxon>Bacteria</taxon>
        <taxon>Bacillati</taxon>
        <taxon>Actinomycetota</taxon>
        <taxon>Actinomycetes</taxon>
        <taxon>Pseudonocardiales</taxon>
        <taxon>Pseudonocardiaceae</taxon>
    </lineage>
</organism>
<feature type="compositionally biased region" description="Pro residues" evidence="1">
    <location>
        <begin position="23"/>
        <end position="36"/>
    </location>
</feature>
<dbReference type="InterPro" id="IPR027417">
    <property type="entry name" value="P-loop_NTPase"/>
</dbReference>
<dbReference type="InterPro" id="IPR011990">
    <property type="entry name" value="TPR-like_helical_dom_sf"/>
</dbReference>
<dbReference type="PRINTS" id="PR00364">
    <property type="entry name" value="DISEASERSIST"/>
</dbReference>
<evidence type="ECO:0000256" key="1">
    <source>
        <dbReference type="SAM" id="MobiDB-lite"/>
    </source>
</evidence>
<dbReference type="Pfam" id="PF00931">
    <property type="entry name" value="NB-ARC"/>
    <property type="match status" value="1"/>
</dbReference>
<accession>A0A7Z1AZM9</accession>
<evidence type="ECO:0000259" key="2">
    <source>
        <dbReference type="Pfam" id="PF00931"/>
    </source>
</evidence>
<evidence type="ECO:0000313" key="4">
    <source>
        <dbReference type="Proteomes" id="UP000185696"/>
    </source>
</evidence>
<dbReference type="SUPFAM" id="SSF48452">
    <property type="entry name" value="TPR-like"/>
    <property type="match status" value="1"/>
</dbReference>
<evidence type="ECO:0000313" key="3">
    <source>
        <dbReference type="EMBL" id="OLF12263.1"/>
    </source>
</evidence>
<comment type="caution">
    <text evidence="3">The sequence shown here is derived from an EMBL/GenBank/DDBJ whole genome shotgun (WGS) entry which is preliminary data.</text>
</comment>
<proteinExistence type="predicted"/>
<dbReference type="PANTHER" id="PTHR47691">
    <property type="entry name" value="REGULATOR-RELATED"/>
    <property type="match status" value="1"/>
</dbReference>
<gene>
    <name evidence="3" type="ORF">BLA60_09765</name>
</gene>
<dbReference type="PANTHER" id="PTHR47691:SF3">
    <property type="entry name" value="HTH-TYPE TRANSCRIPTIONAL REGULATOR RV0890C-RELATED"/>
    <property type="match status" value="1"/>
</dbReference>
<dbReference type="Gene3D" id="3.40.50.300">
    <property type="entry name" value="P-loop containing nucleotide triphosphate hydrolases"/>
    <property type="match status" value="1"/>
</dbReference>
<name>A0A7Z1AZM9_9PSEU</name>
<dbReference type="Proteomes" id="UP000185696">
    <property type="component" value="Unassembled WGS sequence"/>
</dbReference>